<dbReference type="EnsemblPlants" id="AVESA.00010b.r2.1AG0035900.1">
    <property type="protein sequence ID" value="AVESA.00010b.r2.1AG0035900.1.CDS"/>
    <property type="gene ID" value="AVESA.00010b.r2.1AG0035900"/>
</dbReference>
<organism evidence="1 2">
    <name type="scientific">Avena sativa</name>
    <name type="common">Oat</name>
    <dbReference type="NCBI Taxonomy" id="4498"/>
    <lineage>
        <taxon>Eukaryota</taxon>
        <taxon>Viridiplantae</taxon>
        <taxon>Streptophyta</taxon>
        <taxon>Embryophyta</taxon>
        <taxon>Tracheophyta</taxon>
        <taxon>Spermatophyta</taxon>
        <taxon>Magnoliopsida</taxon>
        <taxon>Liliopsida</taxon>
        <taxon>Poales</taxon>
        <taxon>Poaceae</taxon>
        <taxon>BOP clade</taxon>
        <taxon>Pooideae</taxon>
        <taxon>Poodae</taxon>
        <taxon>Poeae</taxon>
        <taxon>Poeae Chloroplast Group 1 (Aveneae type)</taxon>
        <taxon>Aveninae</taxon>
        <taxon>Avena</taxon>
    </lineage>
</organism>
<accession>A0ACD5TDN7</accession>
<proteinExistence type="predicted"/>
<sequence>MEGNSSHDAVQTQCSNGDNTAAHSLNSQVGELQRSGISRFDPSLVSAALQDDPPTEISETHMTTELACKEDEIMGEADSGDEESWASLKDLITETSPYFPDLPDFDNGDGNGILEEPKPTIINGYENTQDLSLNRDSFPTGGSPFNMLGTSVGVLNNMYAMDEVEAMSKRYGVFPFIKKTADMCFHNKKLSHLVSQHLTGTLPQLTDPTGTGQISDITMTLAPKKNITLVLDIDGTLIHSSMSDDGADFSFPMLRDEKVYTVYVKKRPYVDAFLEKVAQMFEIAVFTASLCSYADQLLDILDPENRLISRRYYRESCLLVDGSYLKDLTIIEADLAKVAIIDNTPEVFQLQVHNGIPINTWSSDPYDDSLPELIPFLETLAVAEDVRPIIASKFAD</sequence>
<name>A0ACD5TDN7_AVESA</name>
<evidence type="ECO:0000313" key="2">
    <source>
        <dbReference type="Proteomes" id="UP001732700"/>
    </source>
</evidence>
<keyword evidence="2" id="KW-1185">Reference proteome</keyword>
<evidence type="ECO:0000313" key="1">
    <source>
        <dbReference type="EnsemblPlants" id="AVESA.00010b.r2.1AG0035900.1.CDS"/>
    </source>
</evidence>
<dbReference type="Proteomes" id="UP001732700">
    <property type="component" value="Chromosome 1A"/>
</dbReference>
<reference evidence="1" key="2">
    <citation type="submission" date="2025-09" db="UniProtKB">
        <authorList>
            <consortium name="EnsemblPlants"/>
        </authorList>
    </citation>
    <scope>IDENTIFICATION</scope>
</reference>
<protein>
    <submittedName>
        <fullName evidence="1">Uncharacterized protein</fullName>
    </submittedName>
</protein>
<reference evidence="1" key="1">
    <citation type="submission" date="2021-05" db="EMBL/GenBank/DDBJ databases">
        <authorList>
            <person name="Scholz U."/>
            <person name="Mascher M."/>
            <person name="Fiebig A."/>
        </authorList>
    </citation>
    <scope>NUCLEOTIDE SEQUENCE [LARGE SCALE GENOMIC DNA]</scope>
</reference>